<evidence type="ECO:0000259" key="5">
    <source>
        <dbReference type="PROSITE" id="PS01180"/>
    </source>
</evidence>
<dbReference type="InterPro" id="IPR000859">
    <property type="entry name" value="CUB_dom"/>
</dbReference>
<feature type="region of interest" description="Disordered" evidence="3">
    <location>
        <begin position="364"/>
        <end position="384"/>
    </location>
</feature>
<keyword evidence="4" id="KW-0812">Transmembrane</keyword>
<feature type="domain" description="CUB" evidence="5">
    <location>
        <begin position="199"/>
        <end position="342"/>
    </location>
</feature>
<dbReference type="PANTHER" id="PTHR47537:SF3">
    <property type="entry name" value="CUB DOMAIN-CONTAINING PROTEIN"/>
    <property type="match status" value="1"/>
</dbReference>
<accession>A0ABM1F2H1</accession>
<keyword evidence="4" id="KW-1133">Transmembrane helix</keyword>
<dbReference type="Gene3D" id="2.60.120.290">
    <property type="entry name" value="Spermadhesin, CUB domain"/>
    <property type="match status" value="3"/>
</dbReference>
<dbReference type="Pfam" id="PF00431">
    <property type="entry name" value="CUB"/>
    <property type="match status" value="2"/>
</dbReference>
<evidence type="ECO:0000256" key="3">
    <source>
        <dbReference type="SAM" id="MobiDB-lite"/>
    </source>
</evidence>
<dbReference type="PROSITE" id="PS01180">
    <property type="entry name" value="CUB"/>
    <property type="match status" value="4"/>
</dbReference>
<keyword evidence="1 2" id="KW-1015">Disulfide bond</keyword>
<reference evidence="7" key="1">
    <citation type="submission" date="2025-08" db="UniProtKB">
        <authorList>
            <consortium name="RefSeq"/>
        </authorList>
    </citation>
    <scope>IDENTIFICATION</scope>
</reference>
<evidence type="ECO:0000256" key="4">
    <source>
        <dbReference type="SAM" id="Phobius"/>
    </source>
</evidence>
<gene>
    <name evidence="7" type="primary">LOC106818445</name>
</gene>
<evidence type="ECO:0000256" key="2">
    <source>
        <dbReference type="PROSITE-ProRule" id="PRU00059"/>
    </source>
</evidence>
<keyword evidence="4" id="KW-0472">Membrane</keyword>
<dbReference type="Proteomes" id="UP000695022">
    <property type="component" value="Unplaced"/>
</dbReference>
<dbReference type="Pfam" id="PF25090">
    <property type="entry name" value="DUF7805"/>
    <property type="match status" value="1"/>
</dbReference>
<proteinExistence type="predicted"/>
<feature type="disulfide bond" evidence="2">
    <location>
        <begin position="696"/>
        <end position="723"/>
    </location>
</feature>
<feature type="domain" description="CUB" evidence="5">
    <location>
        <begin position="21"/>
        <end position="171"/>
    </location>
</feature>
<keyword evidence="6" id="KW-1185">Reference proteome</keyword>
<feature type="region of interest" description="Disordered" evidence="3">
    <location>
        <begin position="920"/>
        <end position="939"/>
    </location>
</feature>
<dbReference type="SMART" id="SM00042">
    <property type="entry name" value="CUB"/>
    <property type="match status" value="3"/>
</dbReference>
<comment type="caution">
    <text evidence="2">Lacks conserved residue(s) required for the propagation of feature annotation.</text>
</comment>
<feature type="transmembrane region" description="Helical" evidence="4">
    <location>
        <begin position="887"/>
        <end position="913"/>
    </location>
</feature>
<name>A0ABM1F2H1_PRICU</name>
<dbReference type="InterPro" id="IPR035914">
    <property type="entry name" value="Sperma_CUB_dom_sf"/>
</dbReference>
<protein>
    <submittedName>
        <fullName evidence="7">Uncharacterized protein LOC106818445</fullName>
    </submittedName>
</protein>
<evidence type="ECO:0000313" key="7">
    <source>
        <dbReference type="RefSeq" id="XP_014678642.1"/>
    </source>
</evidence>
<evidence type="ECO:0000313" key="6">
    <source>
        <dbReference type="Proteomes" id="UP000695022"/>
    </source>
</evidence>
<dbReference type="PANTHER" id="PTHR47537">
    <property type="entry name" value="CUBILIN"/>
    <property type="match status" value="1"/>
</dbReference>
<dbReference type="CDD" id="cd00041">
    <property type="entry name" value="CUB"/>
    <property type="match status" value="1"/>
</dbReference>
<evidence type="ECO:0000256" key="1">
    <source>
        <dbReference type="ARBA" id="ARBA00023157"/>
    </source>
</evidence>
<feature type="domain" description="CUB" evidence="5">
    <location>
        <begin position="358"/>
        <end position="509"/>
    </location>
</feature>
<sequence>MERLSFPLLVKTSSTALVVGCNSVLQGVAGKWKLLEAPSIRSTALNRQFDCSYELVAGGGKHGDLVQLRIQRLQFSARNSSTLCEHGYLRIVDGSREPARTGHGNADSAGYYCEDRIKMAAGGGVGDGAAAGRADRYVYSETSSLRVALRVFNLTLERAVNLRFALFYRFLPRAAAVGRHGTARRPVNADVVTVPGTYCTRTFPDCSSADCRLQSPGWPGIYPRNVTCGYRLSAGGGGAGEGGAGGRIVISQPEGDKIDVAAARTDKGQLVSDGLEYACGYDGDYVKIYDGATTRDPLIVSFCGSGPLPTVAASAPYVLVEFHSSEMADVGGSGFELLADVRRPLEIVGAAALADGSCDVELRSGRGRRGGGGGEGRGGGGSRSGVVTSLEHWYRPGTVCRVTFHGAPHERVWLTFIDWSVNMQRRCADNHLELFDGPRETRSARIGRFCHSHVPRLCIHADAHGYDYRPCRVGSESYLSVGSSVVARFTSRRGSLYGRDDFRYMLRYEFVDARQDGQRALPGAADNDDVGSCQRVIRSGGLSRGSFAPPRNILLYGPGGRSQLDCSYTFIGRANESVVVTLQTLRLGVATGCRTTFNSTLLRYECDRNVVATDDPDAAEVAAPTGVVNELVIADGRDAIPRECFCEDLERIMPFTSFSVTSTVQVNFTIGAMLPWQYYDDFLFRAQYVFAPSRGCGEHRFVGQLGDFNSSAYTDGLRADVTCRWTIEVAREHYVYLNFTRLSFAYPCADERILIFAPGDPRPGKIVCRERTRAVNDAFSKHWRSDDHYVVADAANRLVVEYVSLAEGGSFAARWLQIAKPSPASRYWDDGTQDDACGFVCPGVHACIDSALLCDGVADCPGAYYGRPSPDEADAMCGRVAPPPFPWLYVALSAGFGGLVLLISVVWCVDCAVKRARATRTRRKAPLPPPPTTTTEAAQPTTLELFNEYSDGEFKTTYAKTWN</sequence>
<dbReference type="RefSeq" id="XP_014678642.1">
    <property type="nucleotide sequence ID" value="XM_014823156.1"/>
</dbReference>
<dbReference type="GeneID" id="106818445"/>
<feature type="compositionally biased region" description="Gly residues" evidence="3">
    <location>
        <begin position="370"/>
        <end position="383"/>
    </location>
</feature>
<feature type="domain" description="CUB" evidence="5">
    <location>
        <begin position="696"/>
        <end position="818"/>
    </location>
</feature>
<dbReference type="SUPFAM" id="SSF49854">
    <property type="entry name" value="Spermadhesin, CUB domain"/>
    <property type="match status" value="3"/>
</dbReference>
<organism evidence="6 7">
    <name type="scientific">Priapulus caudatus</name>
    <name type="common">Priapulid worm</name>
    <dbReference type="NCBI Taxonomy" id="37621"/>
    <lineage>
        <taxon>Eukaryota</taxon>
        <taxon>Metazoa</taxon>
        <taxon>Ecdysozoa</taxon>
        <taxon>Scalidophora</taxon>
        <taxon>Priapulida</taxon>
        <taxon>Priapulimorpha</taxon>
        <taxon>Priapulimorphida</taxon>
        <taxon>Priapulidae</taxon>
        <taxon>Priapulus</taxon>
    </lineage>
</organism>
<dbReference type="InterPro" id="IPR056707">
    <property type="entry name" value="DUF7805"/>
</dbReference>
<dbReference type="InterPro" id="IPR053207">
    <property type="entry name" value="Non-NMDA_GluR_Accessory"/>
</dbReference>